<evidence type="ECO:0000313" key="2">
    <source>
        <dbReference type="EMBL" id="QDT94483.1"/>
    </source>
</evidence>
<protein>
    <recommendedName>
        <fullName evidence="1">DUF6896 domain-containing protein</fullName>
    </recommendedName>
</protein>
<keyword evidence="3" id="KW-1185">Reference proteome</keyword>
<reference evidence="2 3" key="1">
    <citation type="submission" date="2019-02" db="EMBL/GenBank/DDBJ databases">
        <title>Deep-cultivation of Planctomycetes and their phenomic and genomic characterization uncovers novel biology.</title>
        <authorList>
            <person name="Wiegand S."/>
            <person name="Jogler M."/>
            <person name="Boedeker C."/>
            <person name="Pinto D."/>
            <person name="Vollmers J."/>
            <person name="Rivas-Marin E."/>
            <person name="Kohn T."/>
            <person name="Peeters S.H."/>
            <person name="Heuer A."/>
            <person name="Rast P."/>
            <person name="Oberbeckmann S."/>
            <person name="Bunk B."/>
            <person name="Jeske O."/>
            <person name="Meyerdierks A."/>
            <person name="Storesund J.E."/>
            <person name="Kallscheuer N."/>
            <person name="Luecker S."/>
            <person name="Lage O.M."/>
            <person name="Pohl T."/>
            <person name="Merkel B.J."/>
            <person name="Hornburger P."/>
            <person name="Mueller R.-W."/>
            <person name="Bruemmer F."/>
            <person name="Labrenz M."/>
            <person name="Spormann A.M."/>
            <person name="Op den Camp H."/>
            <person name="Overmann J."/>
            <person name="Amann R."/>
            <person name="Jetten M.S.M."/>
            <person name="Mascher T."/>
            <person name="Medema M.H."/>
            <person name="Devos D.P."/>
            <person name="Kaster A.-K."/>
            <person name="Ovreas L."/>
            <person name="Rohde M."/>
            <person name="Galperin M.Y."/>
            <person name="Jogler C."/>
        </authorList>
    </citation>
    <scope>NUCLEOTIDE SEQUENCE [LARGE SCALE GENOMIC DNA]</scope>
    <source>
        <strain evidence="2 3">Pan161</strain>
    </source>
</reference>
<dbReference type="AlphaFoldDB" id="A0A517VNB8"/>
<evidence type="ECO:0000313" key="3">
    <source>
        <dbReference type="Proteomes" id="UP000316855"/>
    </source>
</evidence>
<dbReference type="KEGG" id="gax:Pan161_61790"/>
<accession>A0A517VNB8</accession>
<name>A0A517VNB8_9PLAN</name>
<sequence>MDCDQSVSVHELISTWLPQPFALSPWATWTLFSLIRHRQRQAFVAEIVRDRLGVKLEDLAQRGYAAHPPDKGRGVVPGLADWEYNLHGRGCCVTHRLSGIEIDVDFFDNTSDWFEPWFYQCYLSTLKTPEIWEKRLMELHPQFSDQGPPFETIKLAFTELQEAAFLEAHSERTSIVKLAFDERALSSQMTWFETAAEDSHLLMRLAAVIGDWPLVGDLQTAENVEGNVTEAAKQVIALREQKLIRLFAEENQQKVALKGLQEIDSVFLDEYITTILKQGIPEVETALEMLLKRNDKTWCPLIHEFYQQFNPAGSVDEFPRPEIWGQCLEFLFRHQYSFPEAAEVFSNVHQYCLGEAVVLALEYRPSQALKLFRAALRSEIPNNRMIAAAVLALIDQPWSRQELLDAFRESDESDQTAECRAALLETQCSQVHQIVLEWQARHPFQRQSNEWMTVEEVNIQSLPVYLQWEMDGLRERILPLRNVILPEFENE</sequence>
<gene>
    <name evidence="2" type="ORF">Pan161_61790</name>
</gene>
<evidence type="ECO:0000259" key="1">
    <source>
        <dbReference type="Pfam" id="PF21837"/>
    </source>
</evidence>
<proteinExistence type="predicted"/>
<dbReference type="InterPro" id="IPR054191">
    <property type="entry name" value="DUF6896"/>
</dbReference>
<feature type="domain" description="DUF6896" evidence="1">
    <location>
        <begin position="65"/>
        <end position="135"/>
    </location>
</feature>
<organism evidence="2 3">
    <name type="scientific">Gimesia algae</name>
    <dbReference type="NCBI Taxonomy" id="2527971"/>
    <lineage>
        <taxon>Bacteria</taxon>
        <taxon>Pseudomonadati</taxon>
        <taxon>Planctomycetota</taxon>
        <taxon>Planctomycetia</taxon>
        <taxon>Planctomycetales</taxon>
        <taxon>Planctomycetaceae</taxon>
        <taxon>Gimesia</taxon>
    </lineage>
</organism>
<dbReference type="EMBL" id="CP036343">
    <property type="protein sequence ID" value="QDT94483.1"/>
    <property type="molecule type" value="Genomic_DNA"/>
</dbReference>
<dbReference type="Proteomes" id="UP000316855">
    <property type="component" value="Chromosome"/>
</dbReference>
<dbReference type="Pfam" id="PF21837">
    <property type="entry name" value="DUF6896"/>
    <property type="match status" value="1"/>
</dbReference>